<feature type="domain" description="C-CAP/cofactor C-like" evidence="8">
    <location>
        <begin position="163"/>
        <end position="322"/>
    </location>
</feature>
<evidence type="ECO:0000256" key="1">
    <source>
        <dbReference type="ARBA" id="ARBA00004496"/>
    </source>
</evidence>
<evidence type="ECO:0000313" key="9">
    <source>
        <dbReference type="Proteomes" id="UP001652642"/>
    </source>
</evidence>
<dbReference type="Proteomes" id="UP001652642">
    <property type="component" value="Chromosome 1"/>
</dbReference>
<organism evidence="9 10">
    <name type="scientific">Pogona vitticeps</name>
    <name type="common">central bearded dragon</name>
    <dbReference type="NCBI Taxonomy" id="103695"/>
    <lineage>
        <taxon>Eukaryota</taxon>
        <taxon>Metazoa</taxon>
        <taxon>Chordata</taxon>
        <taxon>Craniata</taxon>
        <taxon>Vertebrata</taxon>
        <taxon>Euteleostomi</taxon>
        <taxon>Lepidosauria</taxon>
        <taxon>Squamata</taxon>
        <taxon>Bifurcata</taxon>
        <taxon>Unidentata</taxon>
        <taxon>Episquamata</taxon>
        <taxon>Toxicofera</taxon>
        <taxon>Iguania</taxon>
        <taxon>Acrodonta</taxon>
        <taxon>Agamidae</taxon>
        <taxon>Amphibolurinae</taxon>
        <taxon>Pogona</taxon>
    </lineage>
</organism>
<evidence type="ECO:0000313" key="10">
    <source>
        <dbReference type="RefSeq" id="XP_072845821.1"/>
    </source>
</evidence>
<dbReference type="InterPro" id="IPR012945">
    <property type="entry name" value="Tubulin-bd_cofactor_C_dom"/>
</dbReference>
<dbReference type="Pfam" id="PF16752">
    <property type="entry name" value="TBCC_N"/>
    <property type="match status" value="1"/>
</dbReference>
<evidence type="ECO:0000256" key="6">
    <source>
        <dbReference type="ARBA" id="ARBA00026055"/>
    </source>
</evidence>
<keyword evidence="5" id="KW-0143">Chaperone</keyword>
<feature type="compositionally biased region" description="Basic and acidic residues" evidence="7">
    <location>
        <begin position="30"/>
        <end position="51"/>
    </location>
</feature>
<dbReference type="Gene3D" id="1.20.58.1250">
    <property type="entry name" value="Tubulin Binding Cofactor C, N-terminal domain"/>
    <property type="match status" value="1"/>
</dbReference>
<dbReference type="InterPro" id="IPR016098">
    <property type="entry name" value="CAP/MinC_C"/>
</dbReference>
<keyword evidence="3" id="KW-0963">Cytoplasm</keyword>
<dbReference type="InterPro" id="IPR038397">
    <property type="entry name" value="TBCC_N_sf"/>
</dbReference>
<gene>
    <name evidence="10" type="primary">TBCC</name>
</gene>
<dbReference type="RefSeq" id="XP_072845821.1">
    <property type="nucleotide sequence ID" value="XM_072989720.1"/>
</dbReference>
<dbReference type="PROSITE" id="PS51329">
    <property type="entry name" value="C_CAP_COFACTOR_C"/>
    <property type="match status" value="1"/>
</dbReference>
<evidence type="ECO:0000256" key="4">
    <source>
        <dbReference type="ARBA" id="ARBA00022990"/>
    </source>
</evidence>
<dbReference type="SMART" id="SM00673">
    <property type="entry name" value="CARP"/>
    <property type="match status" value="2"/>
</dbReference>
<evidence type="ECO:0000256" key="2">
    <source>
        <dbReference type="ARBA" id="ARBA00008848"/>
    </source>
</evidence>
<reference evidence="10" key="2">
    <citation type="submission" date="2025-08" db="UniProtKB">
        <authorList>
            <consortium name="RefSeq"/>
        </authorList>
    </citation>
    <scope>IDENTIFICATION</scope>
</reference>
<dbReference type="InterPro" id="IPR031925">
    <property type="entry name" value="TBCC_N"/>
</dbReference>
<evidence type="ECO:0000256" key="7">
    <source>
        <dbReference type="SAM" id="MobiDB-lite"/>
    </source>
</evidence>
<comment type="subcellular location">
    <subcellularLocation>
        <location evidence="1">Cytoplasm</location>
    </subcellularLocation>
</comment>
<accession>A0ABM5FK85</accession>
<dbReference type="InterPro" id="IPR027684">
    <property type="entry name" value="TBCC"/>
</dbReference>
<dbReference type="Pfam" id="PF07986">
    <property type="entry name" value="TBCC"/>
    <property type="match status" value="1"/>
</dbReference>
<comment type="subunit">
    <text evidence="6">Supercomplex made of cofactors A to E. Cofactors A and D function by capturing and stabilizing tubulin in a quasi-native conformation. Cofactor E binds to the cofactor D-tubulin complex; interaction with cofactor C then causes the release of tubulin polypeptides that are committed to the native state.</text>
</comment>
<evidence type="ECO:0000256" key="5">
    <source>
        <dbReference type="ARBA" id="ARBA00023186"/>
    </source>
</evidence>
<protein>
    <submittedName>
        <fullName evidence="10">Tubulin-specific chaperone C</fullName>
    </submittedName>
</protein>
<feature type="region of interest" description="Disordered" evidence="7">
    <location>
        <begin position="1"/>
        <end position="58"/>
    </location>
</feature>
<comment type="similarity">
    <text evidence="2">Belongs to the TBCC family.</text>
</comment>
<keyword evidence="4" id="KW-0007">Acetylation</keyword>
<dbReference type="PANTHER" id="PTHR15139">
    <property type="entry name" value="TUBULIN FOLDING COFACTOR C"/>
    <property type="match status" value="1"/>
</dbReference>
<proteinExistence type="inferred from homology"/>
<feature type="region of interest" description="Disordered" evidence="7">
    <location>
        <begin position="146"/>
        <end position="184"/>
    </location>
</feature>
<dbReference type="Gene3D" id="2.160.20.70">
    <property type="match status" value="1"/>
</dbReference>
<keyword evidence="9" id="KW-1185">Reference proteome</keyword>
<evidence type="ECO:0000256" key="3">
    <source>
        <dbReference type="ARBA" id="ARBA00022490"/>
    </source>
</evidence>
<feature type="compositionally biased region" description="Low complexity" evidence="7">
    <location>
        <begin position="161"/>
        <end position="178"/>
    </location>
</feature>
<name>A0ABM5FK85_9SAUR</name>
<reference evidence="9" key="1">
    <citation type="submission" date="2025-05" db="UniProtKB">
        <authorList>
            <consortium name="RefSeq"/>
        </authorList>
    </citation>
    <scope>NUCLEOTIDE SEQUENCE [LARGE SCALE GENOMIC DNA]</scope>
</reference>
<dbReference type="PANTHER" id="PTHR15139:SF0">
    <property type="entry name" value="TUBULIN-SPECIFIC CHAPERONE C"/>
    <property type="match status" value="1"/>
</dbReference>
<evidence type="ECO:0000259" key="8">
    <source>
        <dbReference type="PROSITE" id="PS51329"/>
    </source>
</evidence>
<dbReference type="InterPro" id="IPR017901">
    <property type="entry name" value="C-CAP_CF_C-like"/>
</dbReference>
<dbReference type="GeneID" id="110084398"/>
<sequence>MDALSEATVPAENGRAPLTGGFAPVVPERLQQRDAERRDEAERRRRERDAQTVEEEQSDYFTAAFARERDAVESLLGPDRDAEAVAEAAEGLQELQRLLTDSVRFLAPYEVRQAQATLHRLQGALSERRLQLQPKKRFAFKTALKKEAAPPLQQPPPPQENSPQDSGEAAASSSSSSAVEPGCGFSGAEGQELELGPAELLQRDVVLSGLRRCRVRLRGNPNTLLVRHCRDCTVLCGPVSTSARVDGCRGCLLALACQQLRTNRTTDTSFYVQVTSRAMLEDCSNIRFAPYTWTYAGIDADFETSRLDRSRNNWNQVDDFNWLARDEASPNWSVIPENERARDWN</sequence>
<dbReference type="InterPro" id="IPR006599">
    <property type="entry name" value="CARP_motif"/>
</dbReference>